<keyword evidence="1" id="KW-0812">Transmembrane</keyword>
<comment type="caution">
    <text evidence="2">The sequence shown here is derived from an EMBL/GenBank/DDBJ whole genome shotgun (WGS) entry which is preliminary data.</text>
</comment>
<keyword evidence="1" id="KW-1133">Transmembrane helix</keyword>
<feature type="transmembrane region" description="Helical" evidence="1">
    <location>
        <begin position="6"/>
        <end position="23"/>
    </location>
</feature>
<organism evidence="2 3">
    <name type="scientific">Stylophora pistillata</name>
    <name type="common">Smooth cauliflower coral</name>
    <dbReference type="NCBI Taxonomy" id="50429"/>
    <lineage>
        <taxon>Eukaryota</taxon>
        <taxon>Metazoa</taxon>
        <taxon>Cnidaria</taxon>
        <taxon>Anthozoa</taxon>
        <taxon>Hexacorallia</taxon>
        <taxon>Scleractinia</taxon>
        <taxon>Astrocoeniina</taxon>
        <taxon>Pocilloporidae</taxon>
        <taxon>Stylophora</taxon>
    </lineage>
</organism>
<dbReference type="OrthoDB" id="5948248at2759"/>
<evidence type="ECO:0000313" key="2">
    <source>
        <dbReference type="EMBL" id="PFX28086.1"/>
    </source>
</evidence>
<dbReference type="AlphaFoldDB" id="A0A2B4SFD3"/>
<reference evidence="3" key="1">
    <citation type="journal article" date="2017" name="bioRxiv">
        <title>Comparative analysis of the genomes of Stylophora pistillata and Acropora digitifera provides evidence for extensive differences between species of corals.</title>
        <authorList>
            <person name="Voolstra C.R."/>
            <person name="Li Y."/>
            <person name="Liew Y.J."/>
            <person name="Baumgarten S."/>
            <person name="Zoccola D."/>
            <person name="Flot J.-F."/>
            <person name="Tambutte S."/>
            <person name="Allemand D."/>
            <person name="Aranda M."/>
        </authorList>
    </citation>
    <scope>NUCLEOTIDE SEQUENCE [LARGE SCALE GENOMIC DNA]</scope>
</reference>
<gene>
    <name evidence="2" type="ORF">AWC38_SpisGene7192</name>
</gene>
<keyword evidence="3" id="KW-1185">Reference proteome</keyword>
<dbReference type="EMBL" id="LSMT01000090">
    <property type="protein sequence ID" value="PFX28086.1"/>
    <property type="molecule type" value="Genomic_DNA"/>
</dbReference>
<keyword evidence="1" id="KW-0472">Membrane</keyword>
<proteinExistence type="predicted"/>
<accession>A0A2B4SFD3</accession>
<name>A0A2B4SFD3_STYPI</name>
<evidence type="ECO:0000313" key="3">
    <source>
        <dbReference type="Proteomes" id="UP000225706"/>
    </source>
</evidence>
<protein>
    <submittedName>
        <fullName evidence="2">Uncharacterized protein</fullName>
    </submittedName>
</protein>
<sequence>MFFLRRWLRIIVLLLVAVMEIFAPDPGKRVLARQADTYSPGTVTKNYIATFVVTLDNGNEIEYSYEDITAVVYDTTPNWTSLGDRVIAPSPKDNASEQYLLGFVTGDLCSGNVTETYEITLNKGHRVDNYTLNLLRKLPFFSSTHQVGARVFARRRDDFYFRGFVKRTSYHGNILYIDVQLDQSESISHQANDKRAIILDVIPPYSHVHATQRVIGYYPGYSSYLPGTVTRRNTDCWESAYRVKFDMGGQRDQDFHEIRILPPIVQFLFFP</sequence>
<evidence type="ECO:0000256" key="1">
    <source>
        <dbReference type="SAM" id="Phobius"/>
    </source>
</evidence>
<dbReference type="Proteomes" id="UP000225706">
    <property type="component" value="Unassembled WGS sequence"/>
</dbReference>